<sequence length="76" mass="8868">DDFMTYHCFVDVALFASLIFYIAKHAELRSKYMKNFGVFIMFRTASAIGIMVFDANVYFGCTKELTLTAWFGNFFY</sequence>
<evidence type="ECO:0000313" key="2">
    <source>
        <dbReference type="EMBL" id="GMT11869.1"/>
    </source>
</evidence>
<dbReference type="Proteomes" id="UP001432322">
    <property type="component" value="Unassembled WGS sequence"/>
</dbReference>
<dbReference type="AlphaFoldDB" id="A0AAV5UXN1"/>
<feature type="non-terminal residue" evidence="2">
    <location>
        <position position="76"/>
    </location>
</feature>
<keyword evidence="1" id="KW-1133">Transmembrane helix</keyword>
<feature type="transmembrane region" description="Helical" evidence="1">
    <location>
        <begin position="35"/>
        <end position="53"/>
    </location>
</feature>
<keyword evidence="1" id="KW-0812">Transmembrane</keyword>
<dbReference type="EMBL" id="BTSY01000001">
    <property type="protein sequence ID" value="GMT11869.1"/>
    <property type="molecule type" value="Genomic_DNA"/>
</dbReference>
<evidence type="ECO:0000256" key="1">
    <source>
        <dbReference type="SAM" id="Phobius"/>
    </source>
</evidence>
<keyword evidence="1" id="KW-0472">Membrane</keyword>
<keyword evidence="3" id="KW-1185">Reference proteome</keyword>
<gene>
    <name evidence="2" type="ORF">PFISCL1PPCAC_3166</name>
</gene>
<name>A0AAV5UXN1_9BILA</name>
<comment type="caution">
    <text evidence="2">The sequence shown here is derived from an EMBL/GenBank/DDBJ whole genome shotgun (WGS) entry which is preliminary data.</text>
</comment>
<organism evidence="2 3">
    <name type="scientific">Pristionchus fissidentatus</name>
    <dbReference type="NCBI Taxonomy" id="1538716"/>
    <lineage>
        <taxon>Eukaryota</taxon>
        <taxon>Metazoa</taxon>
        <taxon>Ecdysozoa</taxon>
        <taxon>Nematoda</taxon>
        <taxon>Chromadorea</taxon>
        <taxon>Rhabditida</taxon>
        <taxon>Rhabditina</taxon>
        <taxon>Diplogasteromorpha</taxon>
        <taxon>Diplogasteroidea</taxon>
        <taxon>Neodiplogasteridae</taxon>
        <taxon>Pristionchus</taxon>
    </lineage>
</organism>
<proteinExistence type="predicted"/>
<accession>A0AAV5UXN1</accession>
<evidence type="ECO:0000313" key="3">
    <source>
        <dbReference type="Proteomes" id="UP001432322"/>
    </source>
</evidence>
<feature type="non-terminal residue" evidence="2">
    <location>
        <position position="1"/>
    </location>
</feature>
<feature type="transmembrane region" description="Helical" evidence="1">
    <location>
        <begin position="6"/>
        <end position="23"/>
    </location>
</feature>
<reference evidence="2" key="1">
    <citation type="submission" date="2023-10" db="EMBL/GenBank/DDBJ databases">
        <title>Genome assembly of Pristionchus species.</title>
        <authorList>
            <person name="Yoshida K."/>
            <person name="Sommer R.J."/>
        </authorList>
    </citation>
    <scope>NUCLEOTIDE SEQUENCE</scope>
    <source>
        <strain evidence="2">RS5133</strain>
    </source>
</reference>
<protein>
    <submittedName>
        <fullName evidence="2">Uncharacterized protein</fullName>
    </submittedName>
</protein>